<feature type="region of interest" description="Disordered" evidence="1">
    <location>
        <begin position="46"/>
        <end position="107"/>
    </location>
</feature>
<feature type="compositionally biased region" description="Basic and acidic residues" evidence="1">
    <location>
        <begin position="73"/>
        <end position="85"/>
    </location>
</feature>
<accession>A0A367L4T6</accession>
<dbReference type="Proteomes" id="UP000253664">
    <property type="component" value="Unassembled WGS sequence"/>
</dbReference>
<proteinExistence type="predicted"/>
<organism evidence="2 3">
    <name type="scientific">Ophiocordyceps polyrhachis-furcata BCC 54312</name>
    <dbReference type="NCBI Taxonomy" id="1330021"/>
    <lineage>
        <taxon>Eukaryota</taxon>
        <taxon>Fungi</taxon>
        <taxon>Dikarya</taxon>
        <taxon>Ascomycota</taxon>
        <taxon>Pezizomycotina</taxon>
        <taxon>Sordariomycetes</taxon>
        <taxon>Hypocreomycetidae</taxon>
        <taxon>Hypocreales</taxon>
        <taxon>Ophiocordycipitaceae</taxon>
        <taxon>Ophiocordyceps</taxon>
    </lineage>
</organism>
<evidence type="ECO:0000313" key="3">
    <source>
        <dbReference type="Proteomes" id="UP000253664"/>
    </source>
</evidence>
<reference evidence="2 3" key="1">
    <citation type="journal article" date="2015" name="BMC Genomics">
        <title>Insights from the genome of Ophiocordyceps polyrhachis-furcata to pathogenicity and host specificity in insect fungi.</title>
        <authorList>
            <person name="Wichadakul D."/>
            <person name="Kobmoo N."/>
            <person name="Ingsriswang S."/>
            <person name="Tangphatsornruang S."/>
            <person name="Chantasingh D."/>
            <person name="Luangsa-ard J.J."/>
            <person name="Eurwilaichitr L."/>
        </authorList>
    </citation>
    <scope>NUCLEOTIDE SEQUENCE [LARGE SCALE GENOMIC DNA]</scope>
    <source>
        <strain evidence="2 3">BCC 54312</strain>
    </source>
</reference>
<protein>
    <submittedName>
        <fullName evidence="2">Uncharacterized protein</fullName>
    </submittedName>
</protein>
<keyword evidence="3" id="KW-1185">Reference proteome</keyword>
<gene>
    <name evidence="2" type="ORF">L249_1423</name>
</gene>
<comment type="caution">
    <text evidence="2">The sequence shown here is derived from an EMBL/GenBank/DDBJ whole genome shotgun (WGS) entry which is preliminary data.</text>
</comment>
<sequence length="107" mass="11988">MTDSSSPQKRYNIAYERGSIANSVRCSSVFPFSLAISSLRLVQMSYPKGVRKRHEKKGEEKGGGGRQSFLDLLKTDQRDDTKHDGVQLTRETSDCLNSSASDKEKMK</sequence>
<name>A0A367L4T6_9HYPO</name>
<dbReference type="AlphaFoldDB" id="A0A367L4T6"/>
<dbReference type="EMBL" id="LKCN02000016">
    <property type="protein sequence ID" value="RCI09222.1"/>
    <property type="molecule type" value="Genomic_DNA"/>
</dbReference>
<feature type="non-terminal residue" evidence="2">
    <location>
        <position position="107"/>
    </location>
</feature>
<evidence type="ECO:0000313" key="2">
    <source>
        <dbReference type="EMBL" id="RCI09222.1"/>
    </source>
</evidence>
<evidence type="ECO:0000256" key="1">
    <source>
        <dbReference type="SAM" id="MobiDB-lite"/>
    </source>
</evidence>